<evidence type="ECO:0000256" key="10">
    <source>
        <dbReference type="ARBA" id="ARBA00023170"/>
    </source>
</evidence>
<dbReference type="CDD" id="cd15174">
    <property type="entry name" value="7tmA_CCR9"/>
    <property type="match status" value="1"/>
</dbReference>
<dbReference type="GO" id="GO:0019722">
    <property type="term" value="P:calcium-mediated signaling"/>
    <property type="evidence" value="ECO:0000318"/>
    <property type="project" value="GO_Central"/>
</dbReference>
<keyword evidence="3" id="KW-1003">Cell membrane</keyword>
<evidence type="ECO:0000313" key="18">
    <source>
        <dbReference type="Xenbase" id="XB-GENE-994955"/>
    </source>
</evidence>
<keyword evidence="11" id="KW-0325">Glycoprotein</keyword>
<dbReference type="GO" id="GO:0005769">
    <property type="term" value="C:early endosome"/>
    <property type="evidence" value="ECO:0007669"/>
    <property type="project" value="UniProtKB-SubCell"/>
</dbReference>
<reference evidence="17" key="1">
    <citation type="submission" date="2025-08" db="UniProtKB">
        <authorList>
            <consortium name="RefSeq"/>
        </authorList>
    </citation>
    <scope>IDENTIFICATION</scope>
    <source>
        <strain evidence="17">Nigerian</strain>
        <tissue evidence="17">Liver and blood</tissue>
    </source>
</reference>
<dbReference type="InterPro" id="IPR017452">
    <property type="entry name" value="GPCR_Rhodpsn_7TM"/>
</dbReference>
<dbReference type="GO" id="GO:0009897">
    <property type="term" value="C:external side of plasma membrane"/>
    <property type="evidence" value="ECO:0000318"/>
    <property type="project" value="GO_Central"/>
</dbReference>
<evidence type="ECO:0000256" key="3">
    <source>
        <dbReference type="ARBA" id="ARBA00022475"/>
    </source>
</evidence>
<evidence type="ECO:0000256" key="13">
    <source>
        <dbReference type="RuleBase" id="RU000688"/>
    </source>
</evidence>
<evidence type="ECO:0000256" key="8">
    <source>
        <dbReference type="ARBA" id="ARBA00023136"/>
    </source>
</evidence>
<evidence type="ECO:0000256" key="6">
    <source>
        <dbReference type="ARBA" id="ARBA00022989"/>
    </source>
</evidence>
<dbReference type="PROSITE" id="PS00237">
    <property type="entry name" value="G_PROTEIN_RECEP_F1_1"/>
    <property type="match status" value="1"/>
</dbReference>
<keyword evidence="12 13" id="KW-0807">Transducer</keyword>
<dbReference type="InterPro" id="IPR050119">
    <property type="entry name" value="CCR1-9-like"/>
</dbReference>
<dbReference type="InterPro" id="IPR000355">
    <property type="entry name" value="Chemokine_rcpt"/>
</dbReference>
<feature type="transmembrane region" description="Helical" evidence="14">
    <location>
        <begin position="150"/>
        <end position="170"/>
    </location>
</feature>
<feature type="transmembrane region" description="Helical" evidence="14">
    <location>
        <begin position="190"/>
        <end position="210"/>
    </location>
</feature>
<dbReference type="PROSITE" id="PS50262">
    <property type="entry name" value="G_PROTEIN_RECEP_F1_2"/>
    <property type="match status" value="1"/>
</dbReference>
<gene>
    <name evidence="17 18" type="primary">ccr9</name>
</gene>
<dbReference type="KEGG" id="xtr:100489281"/>
<dbReference type="Pfam" id="PF00001">
    <property type="entry name" value="7tm_1"/>
    <property type="match status" value="1"/>
</dbReference>
<dbReference type="AlphaFoldDB" id="A0A8J0QWT0"/>
<dbReference type="InterPro" id="IPR001277">
    <property type="entry name" value="CXCR4/ACKR2"/>
</dbReference>
<proteinExistence type="inferred from homology"/>
<keyword evidence="5" id="KW-0967">Endosome</keyword>
<accession>A0A8J0QWT0</accession>
<feature type="transmembrane region" description="Helical" evidence="14">
    <location>
        <begin position="370"/>
        <end position="388"/>
    </location>
</feature>
<dbReference type="FunFam" id="1.20.1070.10:FF:000035">
    <property type="entry name" value="C-C chemokine receptor type 6"/>
    <property type="match status" value="1"/>
</dbReference>
<dbReference type="OMA" id="WAVDATK"/>
<evidence type="ECO:0000256" key="2">
    <source>
        <dbReference type="ARBA" id="ARBA00004651"/>
    </source>
</evidence>
<protein>
    <submittedName>
        <fullName evidence="17">C-C chemokine receptor type 9</fullName>
    </submittedName>
</protein>
<dbReference type="GO" id="GO:0060326">
    <property type="term" value="P:cell chemotaxis"/>
    <property type="evidence" value="ECO:0000318"/>
    <property type="project" value="GO_Central"/>
</dbReference>
<dbReference type="PRINTS" id="PR00237">
    <property type="entry name" value="GPCRRHODOPSN"/>
</dbReference>
<dbReference type="PRINTS" id="PR00645">
    <property type="entry name" value="CXCCHMKINER4"/>
</dbReference>
<dbReference type="GO" id="GO:0016493">
    <property type="term" value="F:C-C chemokine receptor activity"/>
    <property type="evidence" value="ECO:0000318"/>
    <property type="project" value="GO_Central"/>
</dbReference>
<keyword evidence="6 14" id="KW-1133">Transmembrane helix</keyword>
<keyword evidence="9" id="KW-1015">Disulfide bond</keyword>
<dbReference type="AGR" id="Xenbase:XB-GENE-994955"/>
<evidence type="ECO:0000256" key="7">
    <source>
        <dbReference type="ARBA" id="ARBA00023040"/>
    </source>
</evidence>
<evidence type="ECO:0000256" key="12">
    <source>
        <dbReference type="ARBA" id="ARBA00023224"/>
    </source>
</evidence>
<dbReference type="PANTHER" id="PTHR10489:SF664">
    <property type="entry name" value="C-C CHEMOKINE RECEPTOR TYPE 9"/>
    <property type="match status" value="1"/>
</dbReference>
<dbReference type="RefSeq" id="XP_002940844.3">
    <property type="nucleotide sequence ID" value="XM_002940798.5"/>
</dbReference>
<name>A0A8J0QWT0_XENTR</name>
<dbReference type="GeneID" id="100489281"/>
<comment type="subcellular location">
    <subcellularLocation>
        <location evidence="2">Cell membrane</location>
        <topology evidence="2">Multi-pass membrane protein</topology>
    </subcellularLocation>
    <subcellularLocation>
        <location evidence="1">Early endosome</location>
    </subcellularLocation>
</comment>
<keyword evidence="8 14" id="KW-0472">Membrane</keyword>
<evidence type="ECO:0000256" key="4">
    <source>
        <dbReference type="ARBA" id="ARBA00022692"/>
    </source>
</evidence>
<evidence type="ECO:0000313" key="16">
    <source>
        <dbReference type="Proteomes" id="UP000008143"/>
    </source>
</evidence>
<evidence type="ECO:0000256" key="9">
    <source>
        <dbReference type="ARBA" id="ARBA00023157"/>
    </source>
</evidence>
<evidence type="ECO:0000256" key="1">
    <source>
        <dbReference type="ARBA" id="ARBA00004412"/>
    </source>
</evidence>
<evidence type="ECO:0000256" key="14">
    <source>
        <dbReference type="SAM" id="Phobius"/>
    </source>
</evidence>
<comment type="similarity">
    <text evidence="13">Belongs to the G-protein coupled receptor 1 family.</text>
</comment>
<dbReference type="Xenbase" id="XB-GENE-994955">
    <property type="gene designation" value="ccr9"/>
</dbReference>
<dbReference type="SUPFAM" id="SSF81321">
    <property type="entry name" value="Family A G protein-coupled receptor-like"/>
    <property type="match status" value="1"/>
</dbReference>
<dbReference type="Gene3D" id="1.20.1070.10">
    <property type="entry name" value="Rhodopsin 7-helix transmembrane proteins"/>
    <property type="match status" value="1"/>
</dbReference>
<feature type="transmembrane region" description="Helical" evidence="14">
    <location>
        <begin position="316"/>
        <end position="334"/>
    </location>
</feature>
<dbReference type="GO" id="GO:0006955">
    <property type="term" value="P:immune response"/>
    <property type="evidence" value="ECO:0000318"/>
    <property type="project" value="GO_Central"/>
</dbReference>
<organism evidence="16 17">
    <name type="scientific">Xenopus tropicalis</name>
    <name type="common">Western clawed frog</name>
    <name type="synonym">Silurana tropicalis</name>
    <dbReference type="NCBI Taxonomy" id="8364"/>
    <lineage>
        <taxon>Eukaryota</taxon>
        <taxon>Metazoa</taxon>
        <taxon>Chordata</taxon>
        <taxon>Craniata</taxon>
        <taxon>Vertebrata</taxon>
        <taxon>Euteleostomi</taxon>
        <taxon>Amphibia</taxon>
        <taxon>Batrachia</taxon>
        <taxon>Anura</taxon>
        <taxon>Pipoidea</taxon>
        <taxon>Pipidae</taxon>
        <taxon>Xenopodinae</taxon>
        <taxon>Xenopus</taxon>
        <taxon>Silurana</taxon>
    </lineage>
</organism>
<feature type="transmembrane region" description="Helical" evidence="14">
    <location>
        <begin position="283"/>
        <end position="304"/>
    </location>
</feature>
<evidence type="ECO:0000256" key="11">
    <source>
        <dbReference type="ARBA" id="ARBA00023180"/>
    </source>
</evidence>
<dbReference type="Proteomes" id="UP000008143">
    <property type="component" value="Chromosome 6"/>
</dbReference>
<sequence>MDHMSGKVIVGGVLHEVVGQVSGIPTEAEGGVANPGAEIEGRVGITGSISHAGEEGWLAELFQVERGVTEKVTEFFTGEEEYEDQYTLSTLDYVIFDPGVFCEKNSVREFASYVLPPIYWCVFLFGLVGNSLVLAVYVYNRKLKTMTDTFLINLAIADILFLITLPFWAIAASHDWVFKTALCKAVNSMYSVNVYSGMLLLACISIDRYIAIVQATKAQKYQTKKLLISKLTCFIVWALSTGLSLPEILFSVVKEEFNSTTCTMSYPAELSKTFKVSVLSLKVTVAFCLPFLVMVFCYAMIIPILVQARGFQRHKALKVIFAVLSVFILSQLPYNSILVLRVLNAANINDFECATTQNIDIAYKITQSVAFLHCCLNPFIYVFVGVKFRSDLLKILQKCIGEQQWAKGLWGDNNKKPLSETRESKMGTLSL</sequence>
<dbReference type="PRINTS" id="PR00657">
    <property type="entry name" value="CCCHEMOKINER"/>
</dbReference>
<dbReference type="GO" id="GO:0007204">
    <property type="term" value="P:positive regulation of cytosolic calcium ion concentration"/>
    <property type="evidence" value="ECO:0000318"/>
    <property type="project" value="GO_Central"/>
</dbReference>
<dbReference type="InterPro" id="IPR000276">
    <property type="entry name" value="GPCR_Rhodpsn"/>
</dbReference>
<keyword evidence="10 13" id="KW-0675">Receptor</keyword>
<evidence type="ECO:0000313" key="17">
    <source>
        <dbReference type="RefSeq" id="XP_002940844.3"/>
    </source>
</evidence>
<dbReference type="CTD" id="10803"/>
<keyword evidence="7 13" id="KW-0297">G-protein coupled receptor</keyword>
<keyword evidence="16" id="KW-1185">Reference proteome</keyword>
<feature type="transmembrane region" description="Helical" evidence="14">
    <location>
        <begin position="117"/>
        <end position="138"/>
    </location>
</feature>
<evidence type="ECO:0000256" key="5">
    <source>
        <dbReference type="ARBA" id="ARBA00022753"/>
    </source>
</evidence>
<dbReference type="PANTHER" id="PTHR10489">
    <property type="entry name" value="CELL ADHESION MOLECULE"/>
    <property type="match status" value="1"/>
</dbReference>
<dbReference type="OrthoDB" id="9942559at2759"/>
<keyword evidence="4 13" id="KW-0812">Transmembrane</keyword>
<feature type="transmembrane region" description="Helical" evidence="14">
    <location>
        <begin position="231"/>
        <end position="250"/>
    </location>
</feature>
<dbReference type="GO" id="GO:0019957">
    <property type="term" value="F:C-C chemokine binding"/>
    <property type="evidence" value="ECO:0000318"/>
    <property type="project" value="GO_Central"/>
</dbReference>
<evidence type="ECO:0000259" key="15">
    <source>
        <dbReference type="PROSITE" id="PS50262"/>
    </source>
</evidence>
<feature type="domain" description="G-protein coupled receptors family 1 profile" evidence="15">
    <location>
        <begin position="129"/>
        <end position="381"/>
    </location>
</feature>